<evidence type="ECO:0000256" key="1">
    <source>
        <dbReference type="SAM" id="Phobius"/>
    </source>
</evidence>
<feature type="domain" description="Cohesin" evidence="3">
    <location>
        <begin position="36"/>
        <end position="144"/>
    </location>
</feature>
<dbReference type="InterPro" id="IPR002102">
    <property type="entry name" value="Cohesin_dom"/>
</dbReference>
<comment type="caution">
    <text evidence="4">The sequence shown here is derived from an EMBL/GenBank/DDBJ whole genome shotgun (WGS) entry which is preliminary data.</text>
</comment>
<protein>
    <recommendedName>
        <fullName evidence="3">Cohesin domain-containing protein</fullName>
    </recommendedName>
</protein>
<dbReference type="Pfam" id="PF00963">
    <property type="entry name" value="Cohesin"/>
    <property type="match status" value="1"/>
</dbReference>
<feature type="transmembrane region" description="Helical" evidence="1">
    <location>
        <begin position="462"/>
        <end position="489"/>
    </location>
</feature>
<dbReference type="EMBL" id="MFRE01000022">
    <property type="protein sequence ID" value="OGH93741.1"/>
    <property type="molecule type" value="Genomic_DNA"/>
</dbReference>
<feature type="chain" id="PRO_5009525979" description="Cohesin domain-containing protein" evidence="2">
    <location>
        <begin position="24"/>
        <end position="600"/>
    </location>
</feature>
<keyword evidence="1" id="KW-1133">Transmembrane helix</keyword>
<feature type="signal peptide" evidence="2">
    <location>
        <begin position="1"/>
        <end position="23"/>
    </location>
</feature>
<dbReference type="InterPro" id="IPR013783">
    <property type="entry name" value="Ig-like_fold"/>
</dbReference>
<dbReference type="GO" id="GO:0030246">
    <property type="term" value="F:carbohydrate binding"/>
    <property type="evidence" value="ECO:0007669"/>
    <property type="project" value="InterPro"/>
</dbReference>
<sequence length="600" mass="64936">MRGGFKYGLAVLFFLLCPASARAASLYLSPASGSYALNSNIAVNVYVSSADKAMNAVSGVLDFPADKLQVTSISKSGSVINLWVAEPSFSNSAGTVNFEGVALNPGYTGTSGKIITINFKVKATGAGLLKFLSGSVLANDGQGTEILSGTGNAQFDLGQGKPVPPPPVTVVPAGKPAAPTVTSLTHPDQNKWYAVKDAKFTWNLSSDITKARLLVDSKADTAPAVVYSPAVSEKEMPDIDDGVWYFHVQLYNSHGWGGITNYRFQIDSVVPTDFSVVEIKRVDSSEPRVVFSLSAIDVGSGIDFYEIRIDSQEAIVWKDDGTHRYETPTLDPGKHILTVRVFDRAGNAALESVDFEVVPLDKPVIENYPNSLRTGEPLVIIGRTYSNSQVTGYLQRGAAEPTILTIASDETGRFIFAPSEELRSGTYLVWFQVAKDNGARSEVTKKFAIIVSEPAILRIGSLAINVLAVIIPLFALVLLLVGVIWFGFYRFRIVSRNLKAKTAEASLARKAFEALTVHLSAEINMFERTALKRKLTLEEEDVLAQMTKDLAEANKIVGKKAMAPVPGRFSIRESEVEKAKMAPCARRATKIAKSTKKPLI</sequence>
<dbReference type="STRING" id="1798709.A2538_02575"/>
<dbReference type="SUPFAM" id="SSF49384">
    <property type="entry name" value="Carbohydrate-binding domain"/>
    <property type="match status" value="1"/>
</dbReference>
<keyword evidence="2" id="KW-0732">Signal</keyword>
<dbReference type="InterPro" id="IPR008965">
    <property type="entry name" value="CBM2/CBM3_carb-bd_dom_sf"/>
</dbReference>
<dbReference type="GO" id="GO:0000272">
    <property type="term" value="P:polysaccharide catabolic process"/>
    <property type="evidence" value="ECO:0007669"/>
    <property type="project" value="InterPro"/>
</dbReference>
<keyword evidence="1" id="KW-0472">Membrane</keyword>
<keyword evidence="1" id="KW-0812">Transmembrane</keyword>
<evidence type="ECO:0000259" key="3">
    <source>
        <dbReference type="Pfam" id="PF00963"/>
    </source>
</evidence>
<dbReference type="CDD" id="cd08547">
    <property type="entry name" value="Type_II_cohesin"/>
    <property type="match status" value="1"/>
</dbReference>
<dbReference type="Gene3D" id="2.60.40.10">
    <property type="entry name" value="Immunoglobulins"/>
    <property type="match status" value="1"/>
</dbReference>
<gene>
    <name evidence="4" type="ORF">A2538_02575</name>
</gene>
<name>A0A1F6PC57_9BACT</name>
<dbReference type="Gene3D" id="2.60.40.680">
    <property type="match status" value="1"/>
</dbReference>
<dbReference type="AlphaFoldDB" id="A0A1F6PC57"/>
<organism evidence="4 5">
    <name type="scientific">Candidatus Magasanikbacteria bacterium RIFOXYD2_FULL_41_14</name>
    <dbReference type="NCBI Taxonomy" id="1798709"/>
    <lineage>
        <taxon>Bacteria</taxon>
        <taxon>Candidatus Magasanikiibacteriota</taxon>
    </lineage>
</organism>
<proteinExistence type="predicted"/>
<reference evidence="4 5" key="1">
    <citation type="journal article" date="2016" name="Nat. Commun.">
        <title>Thousands of microbial genomes shed light on interconnected biogeochemical processes in an aquifer system.</title>
        <authorList>
            <person name="Anantharaman K."/>
            <person name="Brown C.T."/>
            <person name="Hug L.A."/>
            <person name="Sharon I."/>
            <person name="Castelle C.J."/>
            <person name="Probst A.J."/>
            <person name="Thomas B.C."/>
            <person name="Singh A."/>
            <person name="Wilkins M.J."/>
            <person name="Karaoz U."/>
            <person name="Brodie E.L."/>
            <person name="Williams K.H."/>
            <person name="Hubbard S.S."/>
            <person name="Banfield J.F."/>
        </authorList>
    </citation>
    <scope>NUCLEOTIDE SEQUENCE [LARGE SCALE GENOMIC DNA]</scope>
</reference>
<evidence type="ECO:0000313" key="4">
    <source>
        <dbReference type="EMBL" id="OGH93741.1"/>
    </source>
</evidence>
<accession>A0A1F6PC57</accession>
<evidence type="ECO:0000313" key="5">
    <source>
        <dbReference type="Proteomes" id="UP000178254"/>
    </source>
</evidence>
<evidence type="ECO:0000256" key="2">
    <source>
        <dbReference type="SAM" id="SignalP"/>
    </source>
</evidence>
<dbReference type="Proteomes" id="UP000178254">
    <property type="component" value="Unassembled WGS sequence"/>
</dbReference>